<dbReference type="Proteomes" id="UP001501195">
    <property type="component" value="Unassembled WGS sequence"/>
</dbReference>
<gene>
    <name evidence="1" type="ORF">GCM10023225_10620</name>
</gene>
<reference evidence="2" key="1">
    <citation type="journal article" date="2019" name="Int. J. Syst. Evol. Microbiol.">
        <title>The Global Catalogue of Microorganisms (GCM) 10K type strain sequencing project: providing services to taxonomists for standard genome sequencing and annotation.</title>
        <authorList>
            <consortium name="The Broad Institute Genomics Platform"/>
            <consortium name="The Broad Institute Genome Sequencing Center for Infectious Disease"/>
            <person name="Wu L."/>
            <person name="Ma J."/>
        </authorList>
    </citation>
    <scope>NUCLEOTIDE SEQUENCE [LARGE SCALE GENOMIC DNA]</scope>
    <source>
        <strain evidence="2">JCM 18126</strain>
    </source>
</reference>
<sequence>METLNSAAGFVPLVALLLSAASIVISTVNVGRQLDRARDQALVARRVAAYGDALTALTAGMTALTSWAHGRSGGASADRLDELRTGTASALGQVASGRESIRLVGSQEALVTYRAAAREVSELERLFSQGMVGFDDEIWRSAHGRFAARREEFIAAARAEIR</sequence>
<proteinExistence type="predicted"/>
<comment type="caution">
    <text evidence="1">The sequence shown here is derived from an EMBL/GenBank/DDBJ whole genome shotgun (WGS) entry which is preliminary data.</text>
</comment>
<accession>A0ABP9HGK5</accession>
<evidence type="ECO:0000313" key="1">
    <source>
        <dbReference type="EMBL" id="GAA4970451.1"/>
    </source>
</evidence>
<dbReference type="EMBL" id="BAABIL010000131">
    <property type="protein sequence ID" value="GAA4970451.1"/>
    <property type="molecule type" value="Genomic_DNA"/>
</dbReference>
<name>A0ABP9HGK5_9ACTN</name>
<protein>
    <recommendedName>
        <fullName evidence="3">LemA protein</fullName>
    </recommendedName>
</protein>
<organism evidence="1 2">
    <name type="scientific">Kineococcus glutinatus</name>
    <dbReference type="NCBI Taxonomy" id="1070872"/>
    <lineage>
        <taxon>Bacteria</taxon>
        <taxon>Bacillati</taxon>
        <taxon>Actinomycetota</taxon>
        <taxon>Actinomycetes</taxon>
        <taxon>Kineosporiales</taxon>
        <taxon>Kineosporiaceae</taxon>
        <taxon>Kineococcus</taxon>
    </lineage>
</organism>
<evidence type="ECO:0000313" key="2">
    <source>
        <dbReference type="Proteomes" id="UP001501195"/>
    </source>
</evidence>
<dbReference type="RefSeq" id="WP_345711344.1">
    <property type="nucleotide sequence ID" value="NZ_BAABIL010000131.1"/>
</dbReference>
<keyword evidence="2" id="KW-1185">Reference proteome</keyword>
<evidence type="ECO:0008006" key="3">
    <source>
        <dbReference type="Google" id="ProtNLM"/>
    </source>
</evidence>